<gene>
    <name evidence="2" type="ORF">Sviol_44390</name>
</gene>
<evidence type="ECO:0000313" key="2">
    <source>
        <dbReference type="EMBL" id="GHI40031.1"/>
    </source>
</evidence>
<feature type="compositionally biased region" description="Basic and acidic residues" evidence="1">
    <location>
        <begin position="50"/>
        <end position="68"/>
    </location>
</feature>
<dbReference type="EMBL" id="BNDY01000017">
    <property type="protein sequence ID" value="GHI40031.1"/>
    <property type="molecule type" value="Genomic_DNA"/>
</dbReference>
<dbReference type="Proteomes" id="UP001050808">
    <property type="component" value="Unassembled WGS sequence"/>
</dbReference>
<proteinExistence type="predicted"/>
<evidence type="ECO:0000256" key="1">
    <source>
        <dbReference type="SAM" id="MobiDB-lite"/>
    </source>
</evidence>
<accession>A0ABQ3QRY7</accession>
<name>A0ABQ3QRY7_9ACTN</name>
<reference evidence="2" key="1">
    <citation type="submission" date="2024-05" db="EMBL/GenBank/DDBJ databases">
        <title>Whole genome shotgun sequence of Streptomyces violascens NBRC 12920.</title>
        <authorList>
            <person name="Komaki H."/>
            <person name="Tamura T."/>
        </authorList>
    </citation>
    <scope>NUCLEOTIDE SEQUENCE</scope>
    <source>
        <strain evidence="2">NBRC 12920</strain>
    </source>
</reference>
<comment type="caution">
    <text evidence="2">The sequence shown here is derived from an EMBL/GenBank/DDBJ whole genome shotgun (WGS) entry which is preliminary data.</text>
</comment>
<keyword evidence="3" id="KW-1185">Reference proteome</keyword>
<feature type="region of interest" description="Disordered" evidence="1">
    <location>
        <begin position="18"/>
        <end position="68"/>
    </location>
</feature>
<evidence type="ECO:0000313" key="3">
    <source>
        <dbReference type="Proteomes" id="UP001050808"/>
    </source>
</evidence>
<protein>
    <submittedName>
        <fullName evidence="2">Uncharacterized protein</fullName>
    </submittedName>
</protein>
<sequence length="68" mass="7327">MTLIYGLHRAKGNAPLVGCTRPGERGPYGVGWSEPDREDETPQHETPVADPERGCRGTGRDRQGPSGP</sequence>
<organism evidence="2 3">
    <name type="scientific">Streptomyces violascens</name>
    <dbReference type="NCBI Taxonomy" id="67381"/>
    <lineage>
        <taxon>Bacteria</taxon>
        <taxon>Bacillati</taxon>
        <taxon>Actinomycetota</taxon>
        <taxon>Actinomycetes</taxon>
        <taxon>Kitasatosporales</taxon>
        <taxon>Streptomycetaceae</taxon>
        <taxon>Streptomyces</taxon>
    </lineage>
</organism>